<reference evidence="2 3" key="1">
    <citation type="journal article" date="2021" name="BMC Genomics">
        <title>Telomere-to-telomere genome assembly of asparaginase-producing Trichoderma simmonsii.</title>
        <authorList>
            <person name="Chung D."/>
            <person name="Kwon Y.M."/>
            <person name="Yang Y."/>
        </authorList>
    </citation>
    <scope>NUCLEOTIDE SEQUENCE [LARGE SCALE GENOMIC DNA]</scope>
    <source>
        <strain evidence="2 3">GH-Sj1</strain>
    </source>
</reference>
<dbReference type="Pfam" id="PF24476">
    <property type="entry name" value="DUF7580"/>
    <property type="match status" value="1"/>
</dbReference>
<dbReference type="EMBL" id="CP075870">
    <property type="protein sequence ID" value="QYT05503.1"/>
    <property type="molecule type" value="Genomic_DNA"/>
</dbReference>
<evidence type="ECO:0000313" key="2">
    <source>
        <dbReference type="EMBL" id="QYT05503.1"/>
    </source>
</evidence>
<name>A0A8G0LNF0_9HYPO</name>
<evidence type="ECO:0000259" key="1">
    <source>
        <dbReference type="Pfam" id="PF24476"/>
    </source>
</evidence>
<dbReference type="AlphaFoldDB" id="A0A8G0LNF0"/>
<protein>
    <recommendedName>
        <fullName evidence="1">DUF7580 domain-containing protein</fullName>
    </recommendedName>
</protein>
<sequence>MKDETESPFDDIATIRLSRTNSADHSDGMGQALIDLYEHLDAKHRISECTHAITLQTTGSGRISCLDIVLRLPSDEEEDYGANNLSTMLATHLDHQYTLQMVFNHQGFSYMHEQQDLSFPSSNAYITLRDLLDKHTFSRVDTDNSKYYSLGDRYLLGLNLAKSLFYLFDGPWTLLNWKAKDICFPATQTSTSMTLHSRHSPYMRFSLNIGNEEEIQTQEIKEEVDESCYPMWVALAQILLELHLGRSLAHEVAKALDNAKRRQLLHQIIATELRDRDFKFYKEAIEACLILGHMLLSHSRRNRPEAARLRIRHLIIAKLEANFEKWSSTVGESADLDLTPNQQSQIPEDIAALNDFVIIEENLKEAEAEDINEEDGGIEGKAQVMDGEYIWVTPV</sequence>
<accession>A0A8G0LNF0</accession>
<dbReference type="Proteomes" id="UP000826661">
    <property type="component" value="Chromosome VII"/>
</dbReference>
<keyword evidence="3" id="KW-1185">Reference proteome</keyword>
<feature type="domain" description="DUF7580" evidence="1">
    <location>
        <begin position="76"/>
        <end position="324"/>
    </location>
</feature>
<dbReference type="InterPro" id="IPR056002">
    <property type="entry name" value="DUF7580"/>
</dbReference>
<evidence type="ECO:0000313" key="3">
    <source>
        <dbReference type="Proteomes" id="UP000826661"/>
    </source>
</evidence>
<gene>
    <name evidence="2" type="ORF">H0G86_012396</name>
</gene>
<proteinExistence type="predicted"/>
<organism evidence="2 3">
    <name type="scientific">Trichoderma simmonsii</name>
    <dbReference type="NCBI Taxonomy" id="1491479"/>
    <lineage>
        <taxon>Eukaryota</taxon>
        <taxon>Fungi</taxon>
        <taxon>Dikarya</taxon>
        <taxon>Ascomycota</taxon>
        <taxon>Pezizomycotina</taxon>
        <taxon>Sordariomycetes</taxon>
        <taxon>Hypocreomycetidae</taxon>
        <taxon>Hypocreales</taxon>
        <taxon>Hypocreaceae</taxon>
        <taxon>Trichoderma</taxon>
    </lineage>
</organism>